<name>A0ABP4VNC5_9ACTN</name>
<evidence type="ECO:0000313" key="4">
    <source>
        <dbReference type="Proteomes" id="UP001501057"/>
    </source>
</evidence>
<evidence type="ECO:0000256" key="1">
    <source>
        <dbReference type="SAM" id="Phobius"/>
    </source>
</evidence>
<dbReference type="Proteomes" id="UP001501057">
    <property type="component" value="Unassembled WGS sequence"/>
</dbReference>
<accession>A0ABP4VNC5</accession>
<dbReference type="RefSeq" id="WP_344198646.1">
    <property type="nucleotide sequence ID" value="NZ_BAAAME010000002.1"/>
</dbReference>
<evidence type="ECO:0000259" key="2">
    <source>
        <dbReference type="Pfam" id="PF03703"/>
    </source>
</evidence>
<keyword evidence="4" id="KW-1185">Reference proteome</keyword>
<sequence length="167" mass="18187">MSDPFDPQDTGWTPVSPRLATARILIGTVTVVVVAVLVLAVLAVIAATTSMPTWLLAVPIVLALAAVAWLVWWAPRNARSWGYQETEEELLVRHGIMFRRLVAVPYGRMQFVDVEIGPLARRLGFAKLSLHTASTETASTVPGVPHEEALRLRVRLTELGESRGAGV</sequence>
<dbReference type="InterPro" id="IPR005182">
    <property type="entry name" value="YdbS-like_PH"/>
</dbReference>
<keyword evidence="1" id="KW-0812">Transmembrane</keyword>
<proteinExistence type="predicted"/>
<feature type="transmembrane region" description="Helical" evidence="1">
    <location>
        <begin position="24"/>
        <end position="47"/>
    </location>
</feature>
<feature type="domain" description="YdbS-like PH" evidence="2">
    <location>
        <begin position="79"/>
        <end position="153"/>
    </location>
</feature>
<reference evidence="4" key="1">
    <citation type="journal article" date="2019" name="Int. J. Syst. Evol. Microbiol.">
        <title>The Global Catalogue of Microorganisms (GCM) 10K type strain sequencing project: providing services to taxonomists for standard genome sequencing and annotation.</title>
        <authorList>
            <consortium name="The Broad Institute Genomics Platform"/>
            <consortium name="The Broad Institute Genome Sequencing Center for Infectious Disease"/>
            <person name="Wu L."/>
            <person name="Ma J."/>
        </authorList>
    </citation>
    <scope>NUCLEOTIDE SEQUENCE [LARGE SCALE GENOMIC DNA]</scope>
    <source>
        <strain evidence="4">JCM 13518</strain>
    </source>
</reference>
<protein>
    <submittedName>
        <fullName evidence="3">PH domain-containing protein</fullName>
    </submittedName>
</protein>
<evidence type="ECO:0000313" key="3">
    <source>
        <dbReference type="EMBL" id="GAA1732376.1"/>
    </source>
</evidence>
<gene>
    <name evidence="3" type="ORF">GCM10009710_11340</name>
</gene>
<dbReference type="PANTHER" id="PTHR34473:SF3">
    <property type="entry name" value="TRANSMEMBRANE PROTEIN-RELATED"/>
    <property type="match status" value="1"/>
</dbReference>
<keyword evidence="1" id="KW-1133">Transmembrane helix</keyword>
<dbReference type="PANTHER" id="PTHR34473">
    <property type="entry name" value="UPF0699 TRANSMEMBRANE PROTEIN YDBS"/>
    <property type="match status" value="1"/>
</dbReference>
<feature type="transmembrane region" description="Helical" evidence="1">
    <location>
        <begin position="53"/>
        <end position="74"/>
    </location>
</feature>
<comment type="caution">
    <text evidence="3">The sequence shown here is derived from an EMBL/GenBank/DDBJ whole genome shotgun (WGS) entry which is preliminary data.</text>
</comment>
<dbReference type="Pfam" id="PF03703">
    <property type="entry name" value="bPH_2"/>
    <property type="match status" value="1"/>
</dbReference>
<organism evidence="3 4">
    <name type="scientific">Aeromicrobium alkaliterrae</name>
    <dbReference type="NCBI Taxonomy" id="302168"/>
    <lineage>
        <taxon>Bacteria</taxon>
        <taxon>Bacillati</taxon>
        <taxon>Actinomycetota</taxon>
        <taxon>Actinomycetes</taxon>
        <taxon>Propionibacteriales</taxon>
        <taxon>Nocardioidaceae</taxon>
        <taxon>Aeromicrobium</taxon>
    </lineage>
</organism>
<dbReference type="EMBL" id="BAAAME010000002">
    <property type="protein sequence ID" value="GAA1732376.1"/>
    <property type="molecule type" value="Genomic_DNA"/>
</dbReference>
<keyword evidence="1" id="KW-0472">Membrane</keyword>